<dbReference type="SUPFAM" id="SSF143744">
    <property type="entry name" value="GlcG-like"/>
    <property type="match status" value="1"/>
</dbReference>
<accession>A0A439DAV7</accession>
<dbReference type="InterPro" id="IPR004155">
    <property type="entry name" value="PBS_lyase_HEAT"/>
</dbReference>
<organism evidence="3 4">
    <name type="scientific">Xylaria grammica</name>
    <dbReference type="NCBI Taxonomy" id="363999"/>
    <lineage>
        <taxon>Eukaryota</taxon>
        <taxon>Fungi</taxon>
        <taxon>Dikarya</taxon>
        <taxon>Ascomycota</taxon>
        <taxon>Pezizomycotina</taxon>
        <taxon>Sordariomycetes</taxon>
        <taxon>Xylariomycetidae</taxon>
        <taxon>Xylariales</taxon>
        <taxon>Xylariaceae</taxon>
        <taxon>Xylaria</taxon>
    </lineage>
</organism>
<keyword evidence="1" id="KW-1133">Transmembrane helix</keyword>
<dbReference type="SUPFAM" id="SSF48371">
    <property type="entry name" value="ARM repeat"/>
    <property type="match status" value="1"/>
</dbReference>
<dbReference type="EMBL" id="RYZI01000078">
    <property type="protein sequence ID" value="RWA11498.1"/>
    <property type="molecule type" value="Genomic_DNA"/>
</dbReference>
<evidence type="ECO:0000259" key="2">
    <source>
        <dbReference type="PROSITE" id="PS50837"/>
    </source>
</evidence>
<feature type="domain" description="NACHT" evidence="2">
    <location>
        <begin position="804"/>
        <end position="939"/>
    </location>
</feature>
<dbReference type="SMART" id="SM00567">
    <property type="entry name" value="EZ_HEAT"/>
    <property type="match status" value="4"/>
</dbReference>
<dbReference type="InterPro" id="IPR046536">
    <property type="entry name" value="DUF6601"/>
</dbReference>
<dbReference type="InterPro" id="IPR007111">
    <property type="entry name" value="NACHT_NTPase"/>
</dbReference>
<evidence type="ECO:0000313" key="4">
    <source>
        <dbReference type="Proteomes" id="UP000286045"/>
    </source>
</evidence>
<dbReference type="InterPro" id="IPR055496">
    <property type="entry name" value="DUF7068"/>
</dbReference>
<dbReference type="SUPFAM" id="SSF52540">
    <property type="entry name" value="P-loop containing nucleoside triphosphate hydrolases"/>
    <property type="match status" value="1"/>
</dbReference>
<evidence type="ECO:0000256" key="1">
    <source>
        <dbReference type="SAM" id="Phobius"/>
    </source>
</evidence>
<gene>
    <name evidence="3" type="ORF">EKO27_g3594</name>
</gene>
<dbReference type="InterPro" id="IPR038084">
    <property type="entry name" value="PduO/GlcC-like_sf"/>
</dbReference>
<dbReference type="SUPFAM" id="SSF53474">
    <property type="entry name" value="alpha/beta-Hydrolases"/>
    <property type="match status" value="1"/>
</dbReference>
<name>A0A439DAV7_9PEZI</name>
<feature type="transmembrane region" description="Helical" evidence="1">
    <location>
        <begin position="390"/>
        <end position="412"/>
    </location>
</feature>
<feature type="transmembrane region" description="Helical" evidence="1">
    <location>
        <begin position="349"/>
        <end position="370"/>
    </location>
</feature>
<dbReference type="InterPro" id="IPR011989">
    <property type="entry name" value="ARM-like"/>
</dbReference>
<dbReference type="PANTHER" id="PTHR34414">
    <property type="entry name" value="HET DOMAIN-CONTAINING PROTEIN-RELATED"/>
    <property type="match status" value="1"/>
</dbReference>
<dbReference type="Pfam" id="PF05729">
    <property type="entry name" value="NACHT"/>
    <property type="match status" value="1"/>
</dbReference>
<keyword evidence="1" id="KW-0472">Membrane</keyword>
<comment type="caution">
    <text evidence="3">The sequence shown here is derived from an EMBL/GenBank/DDBJ whole genome shotgun (WGS) entry which is preliminary data.</text>
</comment>
<protein>
    <recommendedName>
        <fullName evidence="2">NACHT domain-containing protein</fullName>
    </recommendedName>
</protein>
<proteinExistence type="predicted"/>
<dbReference type="InterPro" id="IPR005624">
    <property type="entry name" value="PduO/GlcC-like"/>
</dbReference>
<reference evidence="3 4" key="1">
    <citation type="submission" date="2018-12" db="EMBL/GenBank/DDBJ databases">
        <title>Draft genome sequence of Xylaria grammica IHI A82.</title>
        <authorList>
            <person name="Buettner E."/>
            <person name="Kellner H."/>
        </authorList>
    </citation>
    <scope>NUCLEOTIDE SEQUENCE [LARGE SCALE GENOMIC DNA]</scope>
    <source>
        <strain evidence="3 4">IHI A82</strain>
    </source>
</reference>
<evidence type="ECO:0000313" key="3">
    <source>
        <dbReference type="EMBL" id="RWA11498.1"/>
    </source>
</evidence>
<dbReference type="Pfam" id="PF03928">
    <property type="entry name" value="HbpS-like"/>
    <property type="match status" value="1"/>
</dbReference>
<dbReference type="Gene3D" id="1.25.10.10">
    <property type="entry name" value="Leucine-rich Repeat Variant"/>
    <property type="match status" value="1"/>
</dbReference>
<dbReference type="Gene3D" id="3.40.50.300">
    <property type="entry name" value="P-loop containing nucleotide triphosphate hydrolases"/>
    <property type="match status" value="1"/>
</dbReference>
<dbReference type="InterPro" id="IPR027417">
    <property type="entry name" value="P-loop_NTPase"/>
</dbReference>
<dbReference type="Pfam" id="PF23238">
    <property type="entry name" value="DUF7068"/>
    <property type="match status" value="1"/>
</dbReference>
<dbReference type="Pfam" id="PF20246">
    <property type="entry name" value="DUF6601"/>
    <property type="match status" value="1"/>
</dbReference>
<feature type="non-terminal residue" evidence="3">
    <location>
        <position position="1"/>
    </location>
</feature>
<sequence length="1495" mass="171413">APDNDSWVARKRNAVLRFGVSSWYLQCKYQGDETAFRRKFGMGEEAAGQYAIHGGGVPIRVHGVEGVVAVVVVSGLKQHEDHGVIVDVINIVWKRGVVSTNKPPPFRVRILKQPSDNTVAPSSGDVDLASLLPASFRTKNDDLTPPKLDNTAYLERELSVKRLDDLSAWLWVAGRPMPPRPLHYQLVLGRQTVIVEQMDLHLVWTSGRIFLKPIPRYLLEPDFWTTYLSCQHQPPCAEATKTPCVHRKLWRCALGFLFSYVALICYESDFRLALDRKLLPENTYWHDWRELVEQLDTEHIYGKIDARYIYGELRLSRLNKVRLLHSSSNSFRGYMLSWNRYGDFFNENFTWLASATVYVAIVLTAMQVGLATEALGANGAFQSASYGFTVFSIIGPLAAAGLIVFVFICVFVSNWVATVLWLCLQAATVVSDSPIVPSRSPRQEKGVTLCQVYPRPGTSETPTDVDVIAIHGLDTDSPRTWTWIHKEEKGEKEENKGVNWLQHPDMLPKLIPTARIFTCNWPADLFERPDLEQKMMEEFARLLLDSIQNRPPANNEDRARDKRPIVFIASCLGGIVLMKALDMATHNYDSVRLATRGIIFLATPFRGTSFQEVADWAEPGLRAWASIRNRNVSNLMQYVKSTFELGETVQRFTTFCREQELDGYVSTFYETGKTSLPRKIVPWLPVMWSQEKPVQALLEEVRKGRPVEIANVWIRDNRYSIENLNIERLSGAMLPMDQCYINLAIIQQSKDTAEGSMNEGGKQKSSPFSVFARLGVERSQEGKEIALESLFKPRATHNGLMRPNRLLIRGRAGVGKTTLCKKIIYEFTYRELWRDLFDCVLWVPLRKLKLEERLHIPGYNFKYLFLHEYFSQNWKGEILAEALWRAMDTKRDRILFILDGLDEVSQGLSDDMRRFLEELLNQTNVIITSRPNAALPTSLKTLHLELETIGFYPEQVVDYIKNAFIDLETGRPDSTKIEEIQSFLHRHKLIQGLVRIPIQLDALCYTWNDPRTTYSTGGDMKDTMSAIYQKIDQSLWRKDAKNLDRLKRSGAWVPHDEEIAMSTYDEHCLLQLLAFNGMYHNVIDFEPKHRGPISREYKGLKKGMVLDNMLGRVSFLRSSDLSSRKGDQSYHFIHLTFQEYFAAQYFVRQWRDGRKLKYVALGGRECGKIDPPEFLKRNKYNPRYDIFWRFVAGLLNPEIETTGFFQIIEAEPLDILGPTHQRLVAGCLSEVSIETSLQKDLEDQLSQWMVFECRNYMLCKGDMFSAAVLEKALQRAPELTSRLLGSLYGIQGQSEEIIQIIASKLKSESPEIRTKALSALQNQKLTEEHRRAIEACLKDKNEVVRRTAIKALKGQPFTEECRQAIEACLKDEEWIVRNTALEALKGQPFTEECRQAIEACLKDKSEYVRRTAIKALKGQPFTEECRQAIEACLKDEDLLVRSTALEALKDKPFAEGYLRAIEAYFKDENSYTEEAGLRHLKRQKFWSVIFPDRTV</sequence>
<dbReference type="PANTHER" id="PTHR34414:SF1">
    <property type="entry name" value="SUBTILISIN-LIKE SERINE PROTEASE"/>
    <property type="match status" value="1"/>
</dbReference>
<keyword evidence="1" id="KW-0812">Transmembrane</keyword>
<keyword evidence="4" id="KW-1185">Reference proteome</keyword>
<dbReference type="Proteomes" id="UP000286045">
    <property type="component" value="Unassembled WGS sequence"/>
</dbReference>
<dbReference type="InterPro" id="IPR029058">
    <property type="entry name" value="AB_hydrolase_fold"/>
</dbReference>
<dbReference type="STRING" id="363999.A0A439DAV7"/>
<dbReference type="Gene3D" id="3.30.450.150">
    <property type="entry name" value="Haem-degrading domain"/>
    <property type="match status" value="1"/>
</dbReference>
<dbReference type="InterPro" id="IPR016024">
    <property type="entry name" value="ARM-type_fold"/>
</dbReference>
<dbReference type="Pfam" id="PF13646">
    <property type="entry name" value="HEAT_2"/>
    <property type="match status" value="2"/>
</dbReference>
<dbReference type="PROSITE" id="PS50837">
    <property type="entry name" value="NACHT"/>
    <property type="match status" value="1"/>
</dbReference>